<protein>
    <submittedName>
        <fullName evidence="1">Uncharacterized protein</fullName>
    </submittedName>
</protein>
<dbReference type="EMBL" id="KK116440">
    <property type="protein sequence ID" value="KFM67813.1"/>
    <property type="molecule type" value="Genomic_DNA"/>
</dbReference>
<evidence type="ECO:0000313" key="1">
    <source>
        <dbReference type="EMBL" id="KFM67813.1"/>
    </source>
</evidence>
<dbReference type="Proteomes" id="UP000054359">
    <property type="component" value="Unassembled WGS sequence"/>
</dbReference>
<proteinExistence type="predicted"/>
<accession>A0A087TRS4</accession>
<reference evidence="1 2" key="1">
    <citation type="submission" date="2013-11" db="EMBL/GenBank/DDBJ databases">
        <title>Genome sequencing of Stegodyphus mimosarum.</title>
        <authorList>
            <person name="Bechsgaard J."/>
        </authorList>
    </citation>
    <scope>NUCLEOTIDE SEQUENCE [LARGE SCALE GENOMIC DNA]</scope>
</reference>
<sequence length="59" mass="6896">MFIIMENHSIKRCQADHAFGKAYSKNQTTKKVNCPAVINVTRMYRMPQFKVVPTPKRKL</sequence>
<evidence type="ECO:0000313" key="2">
    <source>
        <dbReference type="Proteomes" id="UP000054359"/>
    </source>
</evidence>
<keyword evidence="2" id="KW-1185">Reference proteome</keyword>
<feature type="non-terminal residue" evidence="1">
    <location>
        <position position="59"/>
    </location>
</feature>
<dbReference type="AlphaFoldDB" id="A0A087TRS4"/>
<name>A0A087TRS4_STEMI</name>
<gene>
    <name evidence="1" type="ORF">X975_16413</name>
</gene>
<organism evidence="1 2">
    <name type="scientific">Stegodyphus mimosarum</name>
    <name type="common">African social velvet spider</name>
    <dbReference type="NCBI Taxonomy" id="407821"/>
    <lineage>
        <taxon>Eukaryota</taxon>
        <taxon>Metazoa</taxon>
        <taxon>Ecdysozoa</taxon>
        <taxon>Arthropoda</taxon>
        <taxon>Chelicerata</taxon>
        <taxon>Arachnida</taxon>
        <taxon>Araneae</taxon>
        <taxon>Araneomorphae</taxon>
        <taxon>Entelegynae</taxon>
        <taxon>Eresoidea</taxon>
        <taxon>Eresidae</taxon>
        <taxon>Stegodyphus</taxon>
    </lineage>
</organism>